<name>A0A392MXU3_9FABA</name>
<feature type="non-terminal residue" evidence="2">
    <location>
        <position position="138"/>
    </location>
</feature>
<dbReference type="EMBL" id="LXQA010021965">
    <property type="protein sequence ID" value="MCH92132.1"/>
    <property type="molecule type" value="Genomic_DNA"/>
</dbReference>
<sequence length="138" mass="15749">MQSKPRNKAPSQPKPRNKAPEQSNDPRNKLQPVVYNPPETSSKIYYPPELGEILRSHIDGILKPLRKEIREIERAGEINKGKQVPEKSIDTAGKKISFEFVGDQEWLQQFPGSDILLSKLAGWEIKGEKRKSANTWDM</sequence>
<organism evidence="2 3">
    <name type="scientific">Trifolium medium</name>
    <dbReference type="NCBI Taxonomy" id="97028"/>
    <lineage>
        <taxon>Eukaryota</taxon>
        <taxon>Viridiplantae</taxon>
        <taxon>Streptophyta</taxon>
        <taxon>Embryophyta</taxon>
        <taxon>Tracheophyta</taxon>
        <taxon>Spermatophyta</taxon>
        <taxon>Magnoliopsida</taxon>
        <taxon>eudicotyledons</taxon>
        <taxon>Gunneridae</taxon>
        <taxon>Pentapetalae</taxon>
        <taxon>rosids</taxon>
        <taxon>fabids</taxon>
        <taxon>Fabales</taxon>
        <taxon>Fabaceae</taxon>
        <taxon>Papilionoideae</taxon>
        <taxon>50 kb inversion clade</taxon>
        <taxon>NPAAA clade</taxon>
        <taxon>Hologalegina</taxon>
        <taxon>IRL clade</taxon>
        <taxon>Trifolieae</taxon>
        <taxon>Trifolium</taxon>
    </lineage>
</organism>
<reference evidence="2 3" key="1">
    <citation type="journal article" date="2018" name="Front. Plant Sci.">
        <title>Red Clover (Trifolium pratense) and Zigzag Clover (T. medium) - A Picture of Genomic Similarities and Differences.</title>
        <authorList>
            <person name="Dluhosova J."/>
            <person name="Istvanek J."/>
            <person name="Nedelnik J."/>
            <person name="Repkova J."/>
        </authorList>
    </citation>
    <scope>NUCLEOTIDE SEQUENCE [LARGE SCALE GENOMIC DNA]</scope>
    <source>
        <strain evidence="3">cv. 10/8</strain>
        <tissue evidence="2">Leaf</tissue>
    </source>
</reference>
<comment type="caution">
    <text evidence="2">The sequence shown here is derived from an EMBL/GenBank/DDBJ whole genome shotgun (WGS) entry which is preliminary data.</text>
</comment>
<dbReference type="Proteomes" id="UP000265520">
    <property type="component" value="Unassembled WGS sequence"/>
</dbReference>
<proteinExistence type="predicted"/>
<evidence type="ECO:0000313" key="3">
    <source>
        <dbReference type="Proteomes" id="UP000265520"/>
    </source>
</evidence>
<dbReference type="AlphaFoldDB" id="A0A392MXU3"/>
<evidence type="ECO:0000256" key="1">
    <source>
        <dbReference type="SAM" id="MobiDB-lite"/>
    </source>
</evidence>
<accession>A0A392MXU3</accession>
<protein>
    <submittedName>
        <fullName evidence="2">Uncharacterized protein</fullName>
    </submittedName>
</protein>
<keyword evidence="3" id="KW-1185">Reference proteome</keyword>
<feature type="region of interest" description="Disordered" evidence="1">
    <location>
        <begin position="1"/>
        <end position="41"/>
    </location>
</feature>
<evidence type="ECO:0000313" key="2">
    <source>
        <dbReference type="EMBL" id="MCH92132.1"/>
    </source>
</evidence>